<comment type="caution">
    <text evidence="1">The sequence shown here is derived from an EMBL/GenBank/DDBJ whole genome shotgun (WGS) entry which is preliminary data.</text>
</comment>
<dbReference type="EMBL" id="JAGGKG010000011">
    <property type="protein sequence ID" value="MBP1905863.1"/>
    <property type="molecule type" value="Genomic_DNA"/>
</dbReference>
<organism evidence="1 2">
    <name type="scientific">Paenibacillus turicensis</name>
    <dbReference type="NCBI Taxonomy" id="160487"/>
    <lineage>
        <taxon>Bacteria</taxon>
        <taxon>Bacillati</taxon>
        <taxon>Bacillota</taxon>
        <taxon>Bacilli</taxon>
        <taxon>Bacillales</taxon>
        <taxon>Paenibacillaceae</taxon>
        <taxon>Paenibacillus</taxon>
    </lineage>
</organism>
<sequence length="70" mass="7460">MAVIKPTIQASIDLSNPVDELAQVIAYVISSSVPELRKSILEGLDLEIGNALASLEQAEEGLRKVIEGGR</sequence>
<name>A0ABS4FU41_9BACL</name>
<dbReference type="RefSeq" id="WP_210089482.1">
    <property type="nucleotide sequence ID" value="NZ_JAGGKG010000011.1"/>
</dbReference>
<protein>
    <submittedName>
        <fullName evidence="1">Uncharacterized protein</fullName>
    </submittedName>
</protein>
<evidence type="ECO:0000313" key="2">
    <source>
        <dbReference type="Proteomes" id="UP001519272"/>
    </source>
</evidence>
<reference evidence="1 2" key="1">
    <citation type="submission" date="2021-03" db="EMBL/GenBank/DDBJ databases">
        <title>Genomic Encyclopedia of Type Strains, Phase IV (KMG-IV): sequencing the most valuable type-strain genomes for metagenomic binning, comparative biology and taxonomic classification.</title>
        <authorList>
            <person name="Goeker M."/>
        </authorList>
    </citation>
    <scope>NUCLEOTIDE SEQUENCE [LARGE SCALE GENOMIC DNA]</scope>
    <source>
        <strain evidence="1 2">DSM 14349</strain>
    </source>
</reference>
<proteinExistence type="predicted"/>
<dbReference type="Proteomes" id="UP001519272">
    <property type="component" value="Unassembled WGS sequence"/>
</dbReference>
<evidence type="ECO:0000313" key="1">
    <source>
        <dbReference type="EMBL" id="MBP1905863.1"/>
    </source>
</evidence>
<keyword evidence="2" id="KW-1185">Reference proteome</keyword>
<accession>A0ABS4FU41</accession>
<gene>
    <name evidence="1" type="ORF">J2Z32_002511</name>
</gene>